<evidence type="ECO:0000313" key="1">
    <source>
        <dbReference type="EMBL" id="KAJ2991196.1"/>
    </source>
</evidence>
<keyword evidence="2" id="KW-1185">Reference proteome</keyword>
<evidence type="ECO:0000313" key="2">
    <source>
        <dbReference type="Proteomes" id="UP001143856"/>
    </source>
</evidence>
<dbReference type="Proteomes" id="UP001143856">
    <property type="component" value="Unassembled WGS sequence"/>
</dbReference>
<gene>
    <name evidence="1" type="ORF">NUW58_g2605</name>
</gene>
<accession>A0ACC1PER1</accession>
<organism evidence="1 2">
    <name type="scientific">Xylaria curta</name>
    <dbReference type="NCBI Taxonomy" id="42375"/>
    <lineage>
        <taxon>Eukaryota</taxon>
        <taxon>Fungi</taxon>
        <taxon>Dikarya</taxon>
        <taxon>Ascomycota</taxon>
        <taxon>Pezizomycotina</taxon>
        <taxon>Sordariomycetes</taxon>
        <taxon>Xylariomycetidae</taxon>
        <taxon>Xylariales</taxon>
        <taxon>Xylariaceae</taxon>
        <taxon>Xylaria</taxon>
    </lineage>
</organism>
<comment type="caution">
    <text evidence="1">The sequence shown here is derived from an EMBL/GenBank/DDBJ whole genome shotgun (WGS) entry which is preliminary data.</text>
</comment>
<protein>
    <submittedName>
        <fullName evidence="1">Uncharacterized protein</fullName>
    </submittedName>
</protein>
<sequence length="277" mass="30530">MSSSSTTSQASALDSGMEALAGLNLLSLQETQGATSLIDTTAAISSMVDQLSGLPTTPPSLFIDLEGVELSRHGTISIMQIHNHTNGQNYLVDVKTLGRGAFSTPGALTVNTLKAVLESSSIPKVFFDVRNDSDALYSHYGIELRGAQDLQLMELAARAGSRKFISGLKKCIENDMPMTSIEKDNRAKAKDEGLKLFAPEKGGSYEVFNQRPLPEKIRIYCVQDVHYLPRLWEVYNRKLSARWRAKVQDATEHRVMQSQAPDYNGKGRHMTLAPRGW</sequence>
<reference evidence="1" key="1">
    <citation type="submission" date="2022-10" db="EMBL/GenBank/DDBJ databases">
        <title>Genome Sequence of Xylaria curta.</title>
        <authorList>
            <person name="Buettner E."/>
        </authorList>
    </citation>
    <scope>NUCLEOTIDE SEQUENCE</scope>
    <source>
        <strain evidence="1">Babe10</strain>
    </source>
</reference>
<name>A0ACC1PER1_9PEZI</name>
<dbReference type="EMBL" id="JAPDGR010000348">
    <property type="protein sequence ID" value="KAJ2991196.1"/>
    <property type="molecule type" value="Genomic_DNA"/>
</dbReference>
<proteinExistence type="predicted"/>